<dbReference type="PROSITE" id="PS00107">
    <property type="entry name" value="PROTEIN_KINASE_ATP"/>
    <property type="match status" value="1"/>
</dbReference>
<feature type="chain" id="PRO_5040190343" description="Cysteine-rich receptor-like protein kinase" evidence="17">
    <location>
        <begin position="32"/>
        <end position="660"/>
    </location>
</feature>
<keyword evidence="11 16" id="KW-1133">Transmembrane helix</keyword>
<keyword evidence="8" id="KW-0418">Kinase</keyword>
<keyword evidence="4 16" id="KW-0812">Transmembrane</keyword>
<feature type="binding site" evidence="15">
    <location>
        <position position="385"/>
    </location>
    <ligand>
        <name>ATP</name>
        <dbReference type="ChEBI" id="CHEBI:30616"/>
    </ligand>
</feature>
<dbReference type="FunFam" id="3.30.430.20:FF:000006">
    <property type="entry name" value="Receptor-like serine-threonine protein kinase"/>
    <property type="match status" value="1"/>
</dbReference>
<dbReference type="SUPFAM" id="SSF56112">
    <property type="entry name" value="Protein kinase-like (PK-like)"/>
    <property type="match status" value="1"/>
</dbReference>
<dbReference type="CDD" id="cd14066">
    <property type="entry name" value="STKc_IRAK"/>
    <property type="match status" value="1"/>
</dbReference>
<dbReference type="PANTHER" id="PTHR27002">
    <property type="entry name" value="RECEPTOR-LIKE SERINE/THREONINE-PROTEIN KINASE SD1-8"/>
    <property type="match status" value="1"/>
</dbReference>
<dbReference type="PROSITE" id="PS00108">
    <property type="entry name" value="PROTEIN_KINASE_ST"/>
    <property type="match status" value="1"/>
</dbReference>
<evidence type="ECO:0000256" key="12">
    <source>
        <dbReference type="ARBA" id="ARBA00023136"/>
    </source>
</evidence>
<protein>
    <recommendedName>
        <fullName evidence="22">Cysteine-rich receptor-like protein kinase</fullName>
    </recommendedName>
</protein>
<gene>
    <name evidence="20" type="ORF">TRITD_2Bv1G090040</name>
</gene>
<dbReference type="GO" id="GO:0042742">
    <property type="term" value="P:defense response to bacterium"/>
    <property type="evidence" value="ECO:0007669"/>
    <property type="project" value="UniProtKB-ARBA"/>
</dbReference>
<dbReference type="FunFam" id="1.10.510.10:FF:000129">
    <property type="entry name" value="cysteine-rich receptor-like protein kinase 10"/>
    <property type="match status" value="1"/>
</dbReference>
<keyword evidence="14" id="KW-0325">Glycoprotein</keyword>
<keyword evidence="3" id="KW-0808">Transferase</keyword>
<dbReference type="EMBL" id="LT934114">
    <property type="protein sequence ID" value="VAH45123.1"/>
    <property type="molecule type" value="Genomic_DNA"/>
</dbReference>
<dbReference type="Proteomes" id="UP000324705">
    <property type="component" value="Chromosome 2B"/>
</dbReference>
<keyword evidence="6" id="KW-0677">Repeat</keyword>
<dbReference type="InterPro" id="IPR008271">
    <property type="entry name" value="Ser/Thr_kinase_AS"/>
</dbReference>
<reference evidence="20 21" key="1">
    <citation type="submission" date="2017-09" db="EMBL/GenBank/DDBJ databases">
        <authorList>
            <consortium name="International Durum Wheat Genome Sequencing Consortium (IDWGSC)"/>
            <person name="Milanesi L."/>
        </authorList>
    </citation>
    <scope>NUCLEOTIDE SEQUENCE [LARGE SCALE GENOMIC DNA]</scope>
    <source>
        <strain evidence="21">cv. Svevo</strain>
    </source>
</reference>
<dbReference type="PANTHER" id="PTHR27002:SF16">
    <property type="entry name" value="OS07G0537500 PROTEIN"/>
    <property type="match status" value="1"/>
</dbReference>
<evidence type="ECO:0000256" key="1">
    <source>
        <dbReference type="ARBA" id="ARBA00004167"/>
    </source>
</evidence>
<dbReference type="SMART" id="SM00220">
    <property type="entry name" value="S_TKc"/>
    <property type="match status" value="1"/>
</dbReference>
<dbReference type="FunFam" id="3.30.200.20:FF:000142">
    <property type="entry name" value="Cysteine-rich receptor-like protein kinase 10"/>
    <property type="match status" value="1"/>
</dbReference>
<dbReference type="Pfam" id="PF01657">
    <property type="entry name" value="Stress-antifung"/>
    <property type="match status" value="2"/>
</dbReference>
<evidence type="ECO:0000256" key="11">
    <source>
        <dbReference type="ARBA" id="ARBA00022989"/>
    </source>
</evidence>
<name>A0A9R1PKG4_TRITD</name>
<evidence type="ECO:0000256" key="8">
    <source>
        <dbReference type="ARBA" id="ARBA00022777"/>
    </source>
</evidence>
<evidence type="ECO:0000256" key="6">
    <source>
        <dbReference type="ARBA" id="ARBA00022737"/>
    </source>
</evidence>
<accession>A0A9R1PKG4</accession>
<dbReference type="InterPro" id="IPR017441">
    <property type="entry name" value="Protein_kinase_ATP_BS"/>
</dbReference>
<dbReference type="GO" id="GO:0005524">
    <property type="term" value="F:ATP binding"/>
    <property type="evidence" value="ECO:0007669"/>
    <property type="project" value="UniProtKB-UniRule"/>
</dbReference>
<dbReference type="OMA" id="CILYYSN"/>
<evidence type="ECO:0000256" key="15">
    <source>
        <dbReference type="PROSITE-ProRule" id="PRU10141"/>
    </source>
</evidence>
<evidence type="ECO:0000256" key="13">
    <source>
        <dbReference type="ARBA" id="ARBA00023157"/>
    </source>
</evidence>
<evidence type="ECO:0000259" key="18">
    <source>
        <dbReference type="PROSITE" id="PS50011"/>
    </source>
</evidence>
<keyword evidence="2" id="KW-0723">Serine/threonine-protein kinase</keyword>
<feature type="transmembrane region" description="Helical" evidence="16">
    <location>
        <begin position="288"/>
        <end position="316"/>
    </location>
</feature>
<evidence type="ECO:0000313" key="21">
    <source>
        <dbReference type="Proteomes" id="UP000324705"/>
    </source>
</evidence>
<feature type="domain" description="Protein kinase" evidence="18">
    <location>
        <begin position="357"/>
        <end position="643"/>
    </location>
</feature>
<dbReference type="InterPro" id="IPR000719">
    <property type="entry name" value="Prot_kinase_dom"/>
</dbReference>
<evidence type="ECO:0000256" key="5">
    <source>
        <dbReference type="ARBA" id="ARBA00022729"/>
    </source>
</evidence>
<evidence type="ECO:0000256" key="2">
    <source>
        <dbReference type="ARBA" id="ARBA00022527"/>
    </source>
</evidence>
<dbReference type="InterPro" id="IPR038408">
    <property type="entry name" value="GNK2_sf"/>
</dbReference>
<keyword evidence="12 16" id="KW-0472">Membrane</keyword>
<evidence type="ECO:0000256" key="17">
    <source>
        <dbReference type="SAM" id="SignalP"/>
    </source>
</evidence>
<evidence type="ECO:0008006" key="22">
    <source>
        <dbReference type="Google" id="ProtNLM"/>
    </source>
</evidence>
<dbReference type="Gene3D" id="3.30.200.20">
    <property type="entry name" value="Phosphorylase Kinase, domain 1"/>
    <property type="match status" value="1"/>
</dbReference>
<keyword evidence="7 15" id="KW-0547">Nucleotide-binding</keyword>
<dbReference type="CDD" id="cd23509">
    <property type="entry name" value="Gnk2-like"/>
    <property type="match status" value="2"/>
</dbReference>
<keyword evidence="9" id="KW-0611">Plant defense</keyword>
<evidence type="ECO:0000256" key="4">
    <source>
        <dbReference type="ARBA" id="ARBA00022692"/>
    </source>
</evidence>
<keyword evidence="13" id="KW-1015">Disulfide bond</keyword>
<dbReference type="FunFam" id="3.30.430.20:FF:000004">
    <property type="entry name" value="Receptor-like serine-threonine protein kinase"/>
    <property type="match status" value="1"/>
</dbReference>
<evidence type="ECO:0000256" key="3">
    <source>
        <dbReference type="ARBA" id="ARBA00022679"/>
    </source>
</evidence>
<sequence length="660" mass="70921">MPYTQTQNTMSPLAVVVTSLAVVLLARCAAAYPWQVCGTAANFTANSTYQANLGLLAAALPRNISSSPDLFATAVVGAAPDQVSALALCRGDANATACSGCLAMAFQDVQNQCAYDKDAAIYYDPCALYYSSNATSLSSLDNVGRTNRINNQNVTSDPGRFNRQVAALVNATADHAAYNSTRRYASGEADLGGQFPRVYSWAQCTPDLTPARCRGCLAGLIAGMPRRFTDRVGGRSLGVRCSYRYETYSFLDGPVMVRLAAPPSSAAPAPAVGPTVPTPGAVAGERKFIVTATVLVIVLPTIAALVIINLLVWLCIWRRMRRPQAGATQPYSSRENMESVESMLIDISTLRAATGGFAESNKLGQGGFGAVYKGTLPDGDEIAVKRLAKSSTQGVGELTNELLLVAKLQHKNLVRLIGVCLEQEERLLVYELVPNRSLDKILFDTEKRGQLDWGKRYKIISGVARGLQYLHEDSQLKVVHRDLKASNILLDTNMNPKISDFGMARLFGGDQTQGITSRVVGTYGYMAPEYVMRGNYSVKSDVFSFGVMVLEMVTGKKSNDCYTSRLSEDLLTLVWERWTAGSVSGLIDPCLGDSFSRTDALRCIHIGLLCTQGDPAARPAMSSVVTMLGSDTVSLQAPPKPVFYARRSSATSSSISTASA</sequence>
<evidence type="ECO:0000256" key="16">
    <source>
        <dbReference type="SAM" id="Phobius"/>
    </source>
</evidence>
<dbReference type="Pfam" id="PF00069">
    <property type="entry name" value="Pkinase"/>
    <property type="match status" value="1"/>
</dbReference>
<feature type="domain" description="Gnk2-homologous" evidence="19">
    <location>
        <begin position="142"/>
        <end position="250"/>
    </location>
</feature>
<proteinExistence type="predicted"/>
<dbReference type="PROSITE" id="PS50011">
    <property type="entry name" value="PROTEIN_KINASE_DOM"/>
    <property type="match status" value="1"/>
</dbReference>
<dbReference type="Gramene" id="TRITD2Bv1G090040.2">
    <property type="protein sequence ID" value="TRITD2Bv1G090040.2"/>
    <property type="gene ID" value="TRITD2Bv1G090040"/>
</dbReference>
<feature type="signal peptide" evidence="17">
    <location>
        <begin position="1"/>
        <end position="31"/>
    </location>
</feature>
<evidence type="ECO:0000256" key="7">
    <source>
        <dbReference type="ARBA" id="ARBA00022741"/>
    </source>
</evidence>
<dbReference type="InterPro" id="IPR011009">
    <property type="entry name" value="Kinase-like_dom_sf"/>
</dbReference>
<dbReference type="GO" id="GO:0005886">
    <property type="term" value="C:plasma membrane"/>
    <property type="evidence" value="ECO:0007669"/>
    <property type="project" value="TreeGrafter"/>
</dbReference>
<evidence type="ECO:0000256" key="9">
    <source>
        <dbReference type="ARBA" id="ARBA00022821"/>
    </source>
</evidence>
<keyword evidence="10 15" id="KW-0067">ATP-binding</keyword>
<comment type="subcellular location">
    <subcellularLocation>
        <location evidence="1">Membrane</location>
        <topology evidence="1">Single-pass membrane protein</topology>
    </subcellularLocation>
</comment>
<dbReference type="InterPro" id="IPR002902">
    <property type="entry name" value="GNK2"/>
</dbReference>
<dbReference type="PROSITE" id="PS51473">
    <property type="entry name" value="GNK2"/>
    <property type="match status" value="2"/>
</dbReference>
<dbReference type="Gene3D" id="1.10.510.10">
    <property type="entry name" value="Transferase(Phosphotransferase) domain 1"/>
    <property type="match status" value="1"/>
</dbReference>
<organism evidence="20 21">
    <name type="scientific">Triticum turgidum subsp. durum</name>
    <name type="common">Durum wheat</name>
    <name type="synonym">Triticum durum</name>
    <dbReference type="NCBI Taxonomy" id="4567"/>
    <lineage>
        <taxon>Eukaryota</taxon>
        <taxon>Viridiplantae</taxon>
        <taxon>Streptophyta</taxon>
        <taxon>Embryophyta</taxon>
        <taxon>Tracheophyta</taxon>
        <taxon>Spermatophyta</taxon>
        <taxon>Magnoliopsida</taxon>
        <taxon>Liliopsida</taxon>
        <taxon>Poales</taxon>
        <taxon>Poaceae</taxon>
        <taxon>BOP clade</taxon>
        <taxon>Pooideae</taxon>
        <taxon>Triticodae</taxon>
        <taxon>Triticeae</taxon>
        <taxon>Triticinae</taxon>
        <taxon>Triticum</taxon>
    </lineage>
</organism>
<evidence type="ECO:0000256" key="14">
    <source>
        <dbReference type="ARBA" id="ARBA00023180"/>
    </source>
</evidence>
<dbReference type="Gene3D" id="3.30.430.20">
    <property type="entry name" value="Gnk2 domain, C-X8-C-X2-C motif"/>
    <property type="match status" value="2"/>
</dbReference>
<dbReference type="AlphaFoldDB" id="A0A9R1PKG4"/>
<keyword evidence="5 17" id="KW-0732">Signal</keyword>
<feature type="domain" description="Gnk2-homologous" evidence="19">
    <location>
        <begin position="31"/>
        <end position="135"/>
    </location>
</feature>
<evidence type="ECO:0000313" key="20">
    <source>
        <dbReference type="EMBL" id="VAH45123.1"/>
    </source>
</evidence>
<dbReference type="GO" id="GO:0004674">
    <property type="term" value="F:protein serine/threonine kinase activity"/>
    <property type="evidence" value="ECO:0007669"/>
    <property type="project" value="UniProtKB-KW"/>
</dbReference>
<keyword evidence="21" id="KW-1185">Reference proteome</keyword>
<evidence type="ECO:0000256" key="10">
    <source>
        <dbReference type="ARBA" id="ARBA00022840"/>
    </source>
</evidence>
<evidence type="ECO:0000259" key="19">
    <source>
        <dbReference type="PROSITE" id="PS51473"/>
    </source>
</evidence>